<gene>
    <name evidence="1" type="ORF">OVS_02270</name>
</gene>
<keyword evidence="2" id="KW-1185">Reference proteome</keyword>
<dbReference type="EMBL" id="CP006935">
    <property type="protein sequence ID" value="AHC40312.1"/>
    <property type="molecule type" value="Genomic_DNA"/>
</dbReference>
<dbReference type="Proteomes" id="UP000018745">
    <property type="component" value="Chromosome"/>
</dbReference>
<reference evidence="1 2" key="1">
    <citation type="journal article" date="2014" name="Genome Announc.">
        <title>Complete Genome Sequence of Mycoplasma ovis Strain Michigan, a Hemoplasma of Sheep with Two Distinct 16S rRNA Genes.</title>
        <authorList>
            <person name="Deshuillers P.L."/>
            <person name="Santos A.P."/>
            <person name="do Nascimento N.C."/>
            <person name="Hampel J.A."/>
            <person name="Bergin I.L."/>
            <person name="Dyson M.C."/>
            <person name="Messick J.B."/>
        </authorList>
    </citation>
    <scope>NUCLEOTIDE SEQUENCE [LARGE SCALE GENOMIC DNA]</scope>
    <source>
        <strain evidence="1 2">Michigan</strain>
    </source>
</reference>
<name>A0ABN4BN54_9MOLU</name>
<sequence>MSREIWEKDRPRKGRSGVRYFADKTSFWNEWKGFKR</sequence>
<accession>A0ABN4BN54</accession>
<proteinExistence type="predicted"/>
<organism evidence="1 2">
    <name type="scientific">Mycoplasma ovis str. Michigan</name>
    <dbReference type="NCBI Taxonomy" id="1415773"/>
    <lineage>
        <taxon>Bacteria</taxon>
        <taxon>Bacillati</taxon>
        <taxon>Mycoplasmatota</taxon>
        <taxon>Mollicutes</taxon>
        <taxon>Mycoplasmataceae</taxon>
        <taxon>Mycoplasma</taxon>
    </lineage>
</organism>
<evidence type="ECO:0000313" key="2">
    <source>
        <dbReference type="Proteomes" id="UP000018745"/>
    </source>
</evidence>
<protein>
    <submittedName>
        <fullName evidence="1">Uncharacterized protein</fullName>
    </submittedName>
</protein>
<evidence type="ECO:0000313" key="1">
    <source>
        <dbReference type="EMBL" id="AHC40312.1"/>
    </source>
</evidence>